<feature type="compositionally biased region" description="Basic and acidic residues" evidence="1">
    <location>
        <begin position="63"/>
        <end position="72"/>
    </location>
</feature>
<sequence length="142" mass="15930">MSADESEILKTDALGRVTVPKHKREEMLDAFEQSGMSGAEFARAHGVPTMTFASWIQKRRRARGDYDKEDTRRKLRMRRSKTPQASKKSPQAINLIEVDVSNSTSKQPSSSLEVLLPNGVKIFIASESQIPLVKTLMHELSC</sequence>
<feature type="region of interest" description="Disordered" evidence="1">
    <location>
        <begin position="59"/>
        <end position="90"/>
    </location>
</feature>
<dbReference type="RefSeq" id="WP_377088324.1">
    <property type="nucleotide sequence ID" value="NZ_JBHSJL010000014.1"/>
</dbReference>
<evidence type="ECO:0000256" key="1">
    <source>
        <dbReference type="SAM" id="MobiDB-lite"/>
    </source>
</evidence>
<dbReference type="EMBL" id="JBHUJB010000087">
    <property type="protein sequence ID" value="MFD2160627.1"/>
    <property type="molecule type" value="Genomic_DNA"/>
</dbReference>
<keyword evidence="3" id="KW-1185">Reference proteome</keyword>
<organism evidence="2 3">
    <name type="scientific">Rubritalea tangerina</name>
    <dbReference type="NCBI Taxonomy" id="430798"/>
    <lineage>
        <taxon>Bacteria</taxon>
        <taxon>Pseudomonadati</taxon>
        <taxon>Verrucomicrobiota</taxon>
        <taxon>Verrucomicrobiia</taxon>
        <taxon>Verrucomicrobiales</taxon>
        <taxon>Rubritaleaceae</taxon>
        <taxon>Rubritalea</taxon>
    </lineage>
</organism>
<name>A0ABW4ZGG7_9BACT</name>
<accession>A0ABW4ZGG7</accession>
<dbReference type="Proteomes" id="UP001597389">
    <property type="component" value="Unassembled WGS sequence"/>
</dbReference>
<proteinExistence type="predicted"/>
<gene>
    <name evidence="2" type="ORF">ACFSW8_17105</name>
</gene>
<evidence type="ECO:0000313" key="3">
    <source>
        <dbReference type="Proteomes" id="UP001597389"/>
    </source>
</evidence>
<protein>
    <recommendedName>
        <fullName evidence="4">Transposase</fullName>
    </recommendedName>
</protein>
<dbReference type="NCBIfam" id="NF047593">
    <property type="entry name" value="IS66_ISAeme5_TnpA"/>
    <property type="match status" value="1"/>
</dbReference>
<comment type="caution">
    <text evidence="2">The sequence shown here is derived from an EMBL/GenBank/DDBJ whole genome shotgun (WGS) entry which is preliminary data.</text>
</comment>
<evidence type="ECO:0000313" key="2">
    <source>
        <dbReference type="EMBL" id="MFD2160627.1"/>
    </source>
</evidence>
<reference evidence="3" key="1">
    <citation type="journal article" date="2019" name="Int. J. Syst. Evol. Microbiol.">
        <title>The Global Catalogue of Microorganisms (GCM) 10K type strain sequencing project: providing services to taxonomists for standard genome sequencing and annotation.</title>
        <authorList>
            <consortium name="The Broad Institute Genomics Platform"/>
            <consortium name="The Broad Institute Genome Sequencing Center for Infectious Disease"/>
            <person name="Wu L."/>
            <person name="Ma J."/>
        </authorList>
    </citation>
    <scope>NUCLEOTIDE SEQUENCE [LARGE SCALE GENOMIC DNA]</scope>
    <source>
        <strain evidence="3">CCUG 57942</strain>
    </source>
</reference>
<evidence type="ECO:0008006" key="4">
    <source>
        <dbReference type="Google" id="ProtNLM"/>
    </source>
</evidence>